<dbReference type="GO" id="GO:0004222">
    <property type="term" value="F:metalloendopeptidase activity"/>
    <property type="evidence" value="ECO:0007669"/>
    <property type="project" value="UniProtKB-UniRule"/>
</dbReference>
<dbReference type="PANTHER" id="PTHR10127">
    <property type="entry name" value="DISCOIDIN, CUB, EGF, LAMININ , AND ZINC METALLOPROTEASE DOMAIN CONTAINING"/>
    <property type="match status" value="1"/>
</dbReference>
<reference evidence="5 7" key="2">
    <citation type="submission" date="2018-11" db="EMBL/GenBank/DDBJ databases">
        <authorList>
            <consortium name="Pathogen Informatics"/>
        </authorList>
    </citation>
    <scope>NUCLEOTIDE SEQUENCE [LARGE SCALE GENOMIC DNA]</scope>
</reference>
<dbReference type="Proteomes" id="UP000038040">
    <property type="component" value="Unplaced"/>
</dbReference>
<evidence type="ECO:0000256" key="3">
    <source>
        <dbReference type="RuleBase" id="RU361183"/>
    </source>
</evidence>
<organism evidence="6 8">
    <name type="scientific">Dracunculus medinensis</name>
    <name type="common">Guinea worm</name>
    <dbReference type="NCBI Taxonomy" id="318479"/>
    <lineage>
        <taxon>Eukaryota</taxon>
        <taxon>Metazoa</taxon>
        <taxon>Ecdysozoa</taxon>
        <taxon>Nematoda</taxon>
        <taxon>Chromadorea</taxon>
        <taxon>Rhabditida</taxon>
        <taxon>Spirurina</taxon>
        <taxon>Dracunculoidea</taxon>
        <taxon>Dracunculidae</taxon>
        <taxon>Dracunculus</taxon>
    </lineage>
</organism>
<dbReference type="SUPFAM" id="SSF55486">
    <property type="entry name" value="Metalloproteases ('zincins'), catalytic domain"/>
    <property type="match status" value="1"/>
</dbReference>
<comment type="cofactor">
    <cofactor evidence="2 3">
        <name>Zn(2+)</name>
        <dbReference type="ChEBI" id="CHEBI:29105"/>
    </cofactor>
    <text evidence="2 3">Binds 1 zinc ion per subunit.</text>
</comment>
<dbReference type="EMBL" id="UYYG01000004">
    <property type="protein sequence ID" value="VDN50557.1"/>
    <property type="molecule type" value="Genomic_DNA"/>
</dbReference>
<dbReference type="Pfam" id="PF01400">
    <property type="entry name" value="Astacin"/>
    <property type="match status" value="1"/>
</dbReference>
<evidence type="ECO:0000313" key="5">
    <source>
        <dbReference type="EMBL" id="VDN50557.1"/>
    </source>
</evidence>
<dbReference type="GO" id="GO:0006508">
    <property type="term" value="P:proteolysis"/>
    <property type="evidence" value="ECO:0007669"/>
    <property type="project" value="UniProtKB-KW"/>
</dbReference>
<evidence type="ECO:0000256" key="2">
    <source>
        <dbReference type="PROSITE-ProRule" id="PRU01211"/>
    </source>
</evidence>
<dbReference type="Gene3D" id="3.40.390.10">
    <property type="entry name" value="Collagenase (Catalytic Domain)"/>
    <property type="match status" value="1"/>
</dbReference>
<evidence type="ECO:0000313" key="7">
    <source>
        <dbReference type="Proteomes" id="UP000274756"/>
    </source>
</evidence>
<keyword evidence="2 3" id="KW-0479">Metal-binding</keyword>
<protein>
    <recommendedName>
        <fullName evidence="3">Metalloendopeptidase</fullName>
        <ecNumber evidence="3">3.4.24.-</ecNumber>
    </recommendedName>
</protein>
<keyword evidence="2 3" id="KW-0482">Metalloprotease</keyword>
<dbReference type="WBParaSite" id="DME_0000490901-mRNA-1">
    <property type="protein sequence ID" value="DME_0000490901-mRNA-1"/>
    <property type="gene ID" value="DME_0000490901"/>
</dbReference>
<dbReference type="OrthoDB" id="431034at2759"/>
<keyword evidence="2 3" id="KW-0378">Hydrolase</keyword>
<dbReference type="STRING" id="318479.A0A158Q4I2"/>
<dbReference type="PANTHER" id="PTHR10127:SF831">
    <property type="entry name" value="ZINC METALLOPROTEINASE NAS-37"/>
    <property type="match status" value="1"/>
</dbReference>
<dbReference type="AlphaFoldDB" id="A0A158Q4I2"/>
<comment type="caution">
    <text evidence="2">Lacks conserved residue(s) required for the propagation of feature annotation.</text>
</comment>
<dbReference type="InterPro" id="IPR034035">
    <property type="entry name" value="Astacin-like_dom"/>
</dbReference>
<proteinExistence type="predicted"/>
<dbReference type="CDD" id="cd04280">
    <property type="entry name" value="ZnMc_astacin_like"/>
    <property type="match status" value="1"/>
</dbReference>
<dbReference type="InterPro" id="IPR024079">
    <property type="entry name" value="MetalloPept_cat_dom_sf"/>
</dbReference>
<sequence>MEAIENENVPNDYAEVRNLLRQYYSRAARKYGTSFDYNSQKINEALKNTPFDDGTEVSVNRNEGIVGDLFENDILLTLPQAKVILQEIKSKQKRQAIRAKEYFWPTTTIFYTFGISDARWQNIIKLGLKHIESKTCMRFKEGIAREGIFFTRGHGCWSAVGRIGGQQVISIGYGCDSIGIIIHEVLHALGLWHEQSRTDRDNFVQIIFRNIYQGTQGNFEKRSVYNTDNMNQPYDLGSIMHYGPKAFTFDYSR</sequence>
<feature type="active site" evidence="2">
    <location>
        <position position="184"/>
    </location>
</feature>
<feature type="binding site" evidence="2">
    <location>
        <position position="193"/>
    </location>
    <ligand>
        <name>Zn(2+)</name>
        <dbReference type="ChEBI" id="CHEBI:29105"/>
        <note>catalytic</note>
    </ligand>
</feature>
<dbReference type="Proteomes" id="UP000274756">
    <property type="component" value="Unassembled WGS sequence"/>
</dbReference>
<dbReference type="PROSITE" id="PS51864">
    <property type="entry name" value="ASTACIN"/>
    <property type="match status" value="1"/>
</dbReference>
<dbReference type="SMART" id="SM00235">
    <property type="entry name" value="ZnMc"/>
    <property type="match status" value="1"/>
</dbReference>
<dbReference type="InterPro" id="IPR006026">
    <property type="entry name" value="Peptidase_Metallo"/>
</dbReference>
<feature type="binding site" evidence="2">
    <location>
        <position position="183"/>
    </location>
    <ligand>
        <name>Zn(2+)</name>
        <dbReference type="ChEBI" id="CHEBI:29105"/>
        <note>catalytic</note>
    </ligand>
</feature>
<keyword evidence="2 3" id="KW-0862">Zinc</keyword>
<dbReference type="GO" id="GO:0008270">
    <property type="term" value="F:zinc ion binding"/>
    <property type="evidence" value="ECO:0007669"/>
    <property type="project" value="UniProtKB-UniRule"/>
</dbReference>
<gene>
    <name evidence="5" type="ORF">DME_LOCUS530</name>
</gene>
<evidence type="ECO:0000313" key="8">
    <source>
        <dbReference type="WBParaSite" id="DME_0000490901-mRNA-1"/>
    </source>
</evidence>
<feature type="domain" description="Peptidase M12A" evidence="4">
    <location>
        <begin position="95"/>
        <end position="253"/>
    </location>
</feature>
<evidence type="ECO:0000313" key="6">
    <source>
        <dbReference type="Proteomes" id="UP000038040"/>
    </source>
</evidence>
<dbReference type="EC" id="3.4.24.-" evidence="3"/>
<keyword evidence="1" id="KW-1015">Disulfide bond</keyword>
<keyword evidence="7" id="KW-1185">Reference proteome</keyword>
<name>A0A158Q4I2_DRAME</name>
<reference evidence="8" key="1">
    <citation type="submission" date="2016-04" db="UniProtKB">
        <authorList>
            <consortium name="WormBaseParasite"/>
        </authorList>
    </citation>
    <scope>IDENTIFICATION</scope>
</reference>
<dbReference type="InterPro" id="IPR001506">
    <property type="entry name" value="Peptidase_M12A"/>
</dbReference>
<feature type="binding site" evidence="2">
    <location>
        <position position="187"/>
    </location>
    <ligand>
        <name>Zn(2+)</name>
        <dbReference type="ChEBI" id="CHEBI:29105"/>
        <note>catalytic</note>
    </ligand>
</feature>
<evidence type="ECO:0000256" key="1">
    <source>
        <dbReference type="ARBA" id="ARBA00023157"/>
    </source>
</evidence>
<evidence type="ECO:0000259" key="4">
    <source>
        <dbReference type="PROSITE" id="PS51864"/>
    </source>
</evidence>
<dbReference type="PRINTS" id="PR00480">
    <property type="entry name" value="ASTACIN"/>
</dbReference>
<keyword evidence="2 3" id="KW-0645">Protease</keyword>
<accession>A0A158Q4I2</accession>